<dbReference type="Gene3D" id="3.90.1200.10">
    <property type="match status" value="1"/>
</dbReference>
<dbReference type="EMBL" id="CAXLJM020000122">
    <property type="protein sequence ID" value="CAL8138276.1"/>
    <property type="molecule type" value="Genomic_DNA"/>
</dbReference>
<name>A0ABP1RXC4_9HEXA</name>
<gene>
    <name evidence="2" type="ORF">ODALV1_LOCUS27295</name>
</gene>
<dbReference type="Pfam" id="PF02958">
    <property type="entry name" value="EcKL"/>
    <property type="match status" value="1"/>
</dbReference>
<dbReference type="InterPro" id="IPR015897">
    <property type="entry name" value="CHK_kinase-like"/>
</dbReference>
<sequence length="389" mass="44464">MADSTTLKNVIPRTESDISQEWIAAVTGLKPLPNTISITANVQDGIGFLSNLCRVSFKTEEGTENILVKLIPSNPEMLALTISEGFATRENQFYSIVLPQILSVVPEIEKNFCKFYCGNSNNSVGEDHLSMLIMEDLKPLGYENFNPDSEGWEIILENALKFVAKFHCAGLQLEKTKNLKVSEMFPFCMGINDEDGTPGFIQFAEMTFPRVHDCLEKGGVPEETRNAYKELNKYCDKIIGAISKQASKFPTLIHGDIWPPNMMITRDNNDPIKMIDWQILSYKDPCYELSVLMLTSLPKSKLQVENIDKFTKIYYQEFLKIAKDSDINVRSEEEFLEFFNTWGMCYGFLWMLLSVDAFEKDQERYCSVFQLLHEKYNVAADLLKVCRNL</sequence>
<dbReference type="SMART" id="SM00587">
    <property type="entry name" value="CHK"/>
    <property type="match status" value="1"/>
</dbReference>
<accession>A0ABP1RXC4</accession>
<reference evidence="2 3" key="1">
    <citation type="submission" date="2024-08" db="EMBL/GenBank/DDBJ databases">
        <authorList>
            <person name="Cucini C."/>
            <person name="Frati F."/>
        </authorList>
    </citation>
    <scope>NUCLEOTIDE SEQUENCE [LARGE SCALE GENOMIC DNA]</scope>
</reference>
<keyword evidence="3" id="KW-1185">Reference proteome</keyword>
<evidence type="ECO:0000259" key="1">
    <source>
        <dbReference type="SMART" id="SM00587"/>
    </source>
</evidence>
<organism evidence="2 3">
    <name type="scientific">Orchesella dallaii</name>
    <dbReference type="NCBI Taxonomy" id="48710"/>
    <lineage>
        <taxon>Eukaryota</taxon>
        <taxon>Metazoa</taxon>
        <taxon>Ecdysozoa</taxon>
        <taxon>Arthropoda</taxon>
        <taxon>Hexapoda</taxon>
        <taxon>Collembola</taxon>
        <taxon>Entomobryomorpha</taxon>
        <taxon>Entomobryoidea</taxon>
        <taxon>Orchesellidae</taxon>
        <taxon>Orchesellinae</taxon>
        <taxon>Orchesella</taxon>
    </lineage>
</organism>
<dbReference type="InterPro" id="IPR004119">
    <property type="entry name" value="EcKL"/>
</dbReference>
<evidence type="ECO:0000313" key="2">
    <source>
        <dbReference type="EMBL" id="CAL8138276.1"/>
    </source>
</evidence>
<comment type="caution">
    <text evidence="2">The sequence shown here is derived from an EMBL/GenBank/DDBJ whole genome shotgun (WGS) entry which is preliminary data.</text>
</comment>
<feature type="domain" description="CHK kinase-like" evidence="1">
    <location>
        <begin position="132"/>
        <end position="324"/>
    </location>
</feature>
<evidence type="ECO:0000313" key="3">
    <source>
        <dbReference type="Proteomes" id="UP001642540"/>
    </source>
</evidence>
<dbReference type="InterPro" id="IPR011009">
    <property type="entry name" value="Kinase-like_dom_sf"/>
</dbReference>
<proteinExistence type="predicted"/>
<dbReference type="PANTHER" id="PTHR11012">
    <property type="entry name" value="PROTEIN KINASE-LIKE DOMAIN-CONTAINING"/>
    <property type="match status" value="1"/>
</dbReference>
<dbReference type="SUPFAM" id="SSF56112">
    <property type="entry name" value="Protein kinase-like (PK-like)"/>
    <property type="match status" value="1"/>
</dbReference>
<dbReference type="Proteomes" id="UP001642540">
    <property type="component" value="Unassembled WGS sequence"/>
</dbReference>
<dbReference type="PANTHER" id="PTHR11012:SF30">
    <property type="entry name" value="PROTEIN KINASE-LIKE DOMAIN-CONTAINING"/>
    <property type="match status" value="1"/>
</dbReference>
<protein>
    <recommendedName>
        <fullName evidence="1">CHK kinase-like domain-containing protein</fullName>
    </recommendedName>
</protein>